<dbReference type="PANTHER" id="PTHR12526:SF600">
    <property type="entry name" value="GLYCOSYL TRANSFERASE GROUP 1"/>
    <property type="match status" value="1"/>
</dbReference>
<dbReference type="GO" id="GO:0016757">
    <property type="term" value="F:glycosyltransferase activity"/>
    <property type="evidence" value="ECO:0007669"/>
    <property type="project" value="TreeGrafter"/>
</dbReference>
<name>H5S8N2_9BACT</name>
<gene>
    <name evidence="1" type="ORF">HGMM_F01E03C19</name>
</gene>
<evidence type="ECO:0000313" key="1">
    <source>
        <dbReference type="EMBL" id="BAL52518.1"/>
    </source>
</evidence>
<proteinExistence type="predicted"/>
<accession>H5S8N2</accession>
<dbReference type="EMBL" id="AP011630">
    <property type="protein sequence ID" value="BAL52518.1"/>
    <property type="molecule type" value="Genomic_DNA"/>
</dbReference>
<reference evidence="1" key="2">
    <citation type="journal article" date="2012" name="PLoS ONE">
        <title>A Deeply Branching Thermophilic Bacterium with an Ancient Acetyl-CoA Pathway Dominates a Subsurface Ecosystem.</title>
        <authorList>
            <person name="Takami H."/>
            <person name="Noguchi H."/>
            <person name="Takaki Y."/>
            <person name="Uchiyama I."/>
            <person name="Toyoda A."/>
            <person name="Nishi S."/>
            <person name="Chee G.-J."/>
            <person name="Arai W."/>
            <person name="Nunoura T."/>
            <person name="Itoh T."/>
            <person name="Hattori M."/>
            <person name="Takai K."/>
        </authorList>
    </citation>
    <scope>NUCLEOTIDE SEQUENCE</scope>
</reference>
<dbReference type="SUPFAM" id="SSF53756">
    <property type="entry name" value="UDP-Glycosyltransferase/glycogen phosphorylase"/>
    <property type="match status" value="1"/>
</dbReference>
<sequence length="365" mass="41378">MNTRRHWVEPSKIESVYARTLSWWVPVDNRITLTGAFWNLLNGTPYHLSRFWSRAYASTLERALSEFNPDVVFFEGLPTTLYVKLVAKRSSAVCVYRAHNIEHLLWERVAAAERTLAKRLYLREQARRLATYEQTLFREGRLDGIVTITAEDATLCRMMGFSGRLCTIPFSVDLEDYQPALEQPEPPTLFHIGSLSWEPNRQGLEWFLREIFPRVRDRVPWATFHVAGAVPPNVKLPAYEGVVVHGVVPDARTFMQNQSILVVPLLSGSGIRSKIIEAMAVGKAVVSTSIGAEGIECTDGIHYLRADTAEAFADAVVRLLTSRSLMRQLGQNARRLVEERYSTERIRDELVQFLFDVAATRPATA</sequence>
<dbReference type="PANTHER" id="PTHR12526">
    <property type="entry name" value="GLYCOSYLTRANSFERASE"/>
    <property type="match status" value="1"/>
</dbReference>
<dbReference type="AlphaFoldDB" id="H5S8N2"/>
<reference evidence="1" key="1">
    <citation type="journal article" date="2005" name="Environ. Microbiol.">
        <title>Genetic and functional properties of uncultivated thermophilic crenarchaeotes from a subsurface gold mine as revealed by analysis of genome fragments.</title>
        <authorList>
            <person name="Nunoura T."/>
            <person name="Hirayama H."/>
            <person name="Takami H."/>
            <person name="Oida H."/>
            <person name="Nishi S."/>
            <person name="Shimamura S."/>
            <person name="Suzuki Y."/>
            <person name="Inagaki F."/>
            <person name="Takai K."/>
            <person name="Nealson K.H."/>
            <person name="Horikoshi K."/>
        </authorList>
    </citation>
    <scope>NUCLEOTIDE SEQUENCE</scope>
</reference>
<protein>
    <submittedName>
        <fullName evidence="1">A-glycosyltransferase-related protein, glycosyltransferase family 4</fullName>
    </submittedName>
</protein>
<dbReference type="Pfam" id="PF13692">
    <property type="entry name" value="Glyco_trans_1_4"/>
    <property type="match status" value="1"/>
</dbReference>
<dbReference type="Gene3D" id="3.40.50.2000">
    <property type="entry name" value="Glycogen Phosphorylase B"/>
    <property type="match status" value="2"/>
</dbReference>
<dbReference type="CDD" id="cd03801">
    <property type="entry name" value="GT4_PimA-like"/>
    <property type="match status" value="1"/>
</dbReference>
<organism evidence="1">
    <name type="scientific">uncultured Bacteroidota bacterium</name>
    <dbReference type="NCBI Taxonomy" id="152509"/>
    <lineage>
        <taxon>Bacteria</taxon>
        <taxon>Pseudomonadati</taxon>
        <taxon>Bacteroidota</taxon>
        <taxon>environmental samples</taxon>
    </lineage>
</organism>
<keyword evidence="1" id="KW-0808">Transferase</keyword>